<sequence length="46" mass="5202">MREMLALASPSGVEVSGVVSIGWEKVQIEYLTSGAMEMQHYMQLWQ</sequence>
<reference evidence="1" key="1">
    <citation type="submission" date="2021-08" db="EMBL/GenBank/DDBJ databases">
        <title>WGS assembly of Ceratopteris richardii.</title>
        <authorList>
            <person name="Marchant D.B."/>
            <person name="Chen G."/>
            <person name="Jenkins J."/>
            <person name="Shu S."/>
            <person name="Leebens-Mack J."/>
            <person name="Grimwood J."/>
            <person name="Schmutz J."/>
            <person name="Soltis P."/>
            <person name="Soltis D."/>
            <person name="Chen Z.-H."/>
        </authorList>
    </citation>
    <scope>NUCLEOTIDE SEQUENCE</scope>
    <source>
        <strain evidence="1">Whitten #5841</strain>
        <tissue evidence="1">Leaf</tissue>
    </source>
</reference>
<proteinExistence type="predicted"/>
<name>A0A8T2TVR1_CERRI</name>
<accession>A0A8T2TVR1</accession>
<dbReference type="EMBL" id="CM035415">
    <property type="protein sequence ID" value="KAH7426952.1"/>
    <property type="molecule type" value="Genomic_DNA"/>
</dbReference>
<keyword evidence="2" id="KW-1185">Reference proteome</keyword>
<dbReference type="AlphaFoldDB" id="A0A8T2TVR1"/>
<protein>
    <submittedName>
        <fullName evidence="1">Uncharacterized protein</fullName>
    </submittedName>
</protein>
<organism evidence="1 2">
    <name type="scientific">Ceratopteris richardii</name>
    <name type="common">Triangle waterfern</name>
    <dbReference type="NCBI Taxonomy" id="49495"/>
    <lineage>
        <taxon>Eukaryota</taxon>
        <taxon>Viridiplantae</taxon>
        <taxon>Streptophyta</taxon>
        <taxon>Embryophyta</taxon>
        <taxon>Tracheophyta</taxon>
        <taxon>Polypodiopsida</taxon>
        <taxon>Polypodiidae</taxon>
        <taxon>Polypodiales</taxon>
        <taxon>Pteridineae</taxon>
        <taxon>Pteridaceae</taxon>
        <taxon>Parkerioideae</taxon>
        <taxon>Ceratopteris</taxon>
    </lineage>
</organism>
<evidence type="ECO:0000313" key="2">
    <source>
        <dbReference type="Proteomes" id="UP000825935"/>
    </source>
</evidence>
<dbReference type="Proteomes" id="UP000825935">
    <property type="component" value="Chromosome 10"/>
</dbReference>
<gene>
    <name evidence="1" type="ORF">KP509_10G023300</name>
</gene>
<evidence type="ECO:0000313" key="1">
    <source>
        <dbReference type="EMBL" id="KAH7426952.1"/>
    </source>
</evidence>
<comment type="caution">
    <text evidence="1">The sequence shown here is derived from an EMBL/GenBank/DDBJ whole genome shotgun (WGS) entry which is preliminary data.</text>
</comment>